<proteinExistence type="evidence at transcript level"/>
<reference evidence="2" key="1">
    <citation type="submission" date="2007-05" db="EMBL/GenBank/DDBJ databases">
        <authorList>
            <person name="Douchkov D."/>
            <person name="Schweizer P."/>
        </authorList>
    </citation>
    <scope>NUCLEOTIDE SEQUENCE</scope>
    <source>
        <tissue evidence="2">Salivary gland</tissue>
    </source>
</reference>
<dbReference type="EMBL" id="EF639030">
    <property type="protein sequence ID" value="ABR27915.1"/>
    <property type="molecule type" value="mRNA"/>
</dbReference>
<organism evidence="2">
    <name type="scientific">Triatoma infestans</name>
    <name type="common">Assassin bug</name>
    <dbReference type="NCBI Taxonomy" id="30076"/>
    <lineage>
        <taxon>Eukaryota</taxon>
        <taxon>Metazoa</taxon>
        <taxon>Ecdysozoa</taxon>
        <taxon>Arthropoda</taxon>
        <taxon>Hexapoda</taxon>
        <taxon>Insecta</taxon>
        <taxon>Pterygota</taxon>
        <taxon>Neoptera</taxon>
        <taxon>Paraneoptera</taxon>
        <taxon>Hemiptera</taxon>
        <taxon>Heteroptera</taxon>
        <taxon>Panheteroptera</taxon>
        <taxon>Cimicomorpha</taxon>
        <taxon>Reduviidae</taxon>
        <taxon>Triatominae</taxon>
        <taxon>Triatoma</taxon>
    </lineage>
</organism>
<dbReference type="AlphaFoldDB" id="A6YPL9"/>
<evidence type="ECO:0000313" key="2">
    <source>
        <dbReference type="EMBL" id="ABR27915.1"/>
    </source>
</evidence>
<protein>
    <submittedName>
        <fullName evidence="2">Putative salivary secreted peptide</fullName>
    </submittedName>
</protein>
<name>A6YPL9_TRIIF</name>
<evidence type="ECO:0000256" key="1">
    <source>
        <dbReference type="SAM" id="MobiDB-lite"/>
    </source>
</evidence>
<reference evidence="2" key="2">
    <citation type="journal article" date="2008" name="Insect Biochem. Mol. Biol.">
        <title>An insight into the sialome of the blood-sucking bug Triatoma infestans, a vector of Chagas' disease.</title>
        <authorList>
            <person name="Assumpcao T.C."/>
            <person name="Francischetti I.M."/>
            <person name="Andersen J.F."/>
            <person name="Schwarz A."/>
            <person name="Santana J.M."/>
            <person name="Ribeiro J.M."/>
        </authorList>
    </citation>
    <scope>NUCLEOTIDE SEQUENCE</scope>
    <source>
        <tissue evidence="2">Salivary gland</tissue>
    </source>
</reference>
<sequence>MQAVAVARACVLVALALFLAGDLASLLYRLTSSSSSAAALHQETSKYTSATTQLGHHTNAIPQKDDWRN</sequence>
<accession>A6YPL9</accession>
<feature type="region of interest" description="Disordered" evidence="1">
    <location>
        <begin position="47"/>
        <end position="69"/>
    </location>
</feature>
<feature type="compositionally biased region" description="Polar residues" evidence="1">
    <location>
        <begin position="47"/>
        <end position="56"/>
    </location>
</feature>